<organism evidence="3 4">
    <name type="scientific">Candidatus Yanofskybacteria bacterium RIFCSPHIGHO2_01_FULL_41_21</name>
    <dbReference type="NCBI Taxonomy" id="1802660"/>
    <lineage>
        <taxon>Bacteria</taxon>
        <taxon>Candidatus Yanofskyibacteriota</taxon>
    </lineage>
</organism>
<dbReference type="PANTHER" id="PTHR35788:SF1">
    <property type="entry name" value="EXPORTED PROTEIN"/>
    <property type="match status" value="1"/>
</dbReference>
<protein>
    <recommendedName>
        <fullName evidence="2">YoaR-like putative peptidoglycan binding domain-containing protein</fullName>
    </recommendedName>
</protein>
<dbReference type="Pfam" id="PF12229">
    <property type="entry name" value="PG_binding_4"/>
    <property type="match status" value="1"/>
</dbReference>
<name>A0A1F8E9S7_9BACT</name>
<dbReference type="STRING" id="1802660.A2735_03595"/>
<accession>A0A1F8E9S7</accession>
<gene>
    <name evidence="3" type="ORF">A2735_03595</name>
</gene>
<reference evidence="3 4" key="1">
    <citation type="journal article" date="2016" name="Nat. Commun.">
        <title>Thousands of microbial genomes shed light on interconnected biogeochemical processes in an aquifer system.</title>
        <authorList>
            <person name="Anantharaman K."/>
            <person name="Brown C.T."/>
            <person name="Hug L.A."/>
            <person name="Sharon I."/>
            <person name="Castelle C.J."/>
            <person name="Probst A.J."/>
            <person name="Thomas B.C."/>
            <person name="Singh A."/>
            <person name="Wilkins M.J."/>
            <person name="Karaoz U."/>
            <person name="Brodie E.L."/>
            <person name="Williams K.H."/>
            <person name="Hubbard S.S."/>
            <person name="Banfield J.F."/>
        </authorList>
    </citation>
    <scope>NUCLEOTIDE SEQUENCE [LARGE SCALE GENOMIC DNA]</scope>
</reference>
<dbReference type="EMBL" id="MGJA01000010">
    <property type="protein sequence ID" value="OGM97661.1"/>
    <property type="molecule type" value="Genomic_DNA"/>
</dbReference>
<keyword evidence="1" id="KW-1133">Transmembrane helix</keyword>
<evidence type="ECO:0000313" key="3">
    <source>
        <dbReference type="EMBL" id="OGM97661.1"/>
    </source>
</evidence>
<dbReference type="InterPro" id="IPR022029">
    <property type="entry name" value="YoaR-like_PG-bd"/>
</dbReference>
<dbReference type="InterPro" id="IPR052913">
    <property type="entry name" value="Glycopeptide_resist_protein"/>
</dbReference>
<sequence length="387" mass="42481">MFRSPSFRTLISRLIIAGAVILIGFPLGMLAYLRTLAPPPPVPVKNIASLVEQSSSHDTTIIVGNKKFVIKKGTVANWTESYTRNYTGEKDVRFTDAIADYVSKLAKTANRVPVDAKFTINDGKAIILTPAQNGQELNVLTATTELRQGLLANKSEVELALEITEPAITEEKISSLGINDRLAIGESNFTGSTTARIQNIKVSSKKYNGFIIKPNETFSFNTILGDVVASTGYAPEKVIKNGQIMYEYGGGICQVSTTLFRAAIMAGFPIVERKPHAFPVHYYEPQGFDATIYPGSSDLRFINDTAGPVLIQTHIVGKNIYFEIYGKSDGRTVTMNGPYQYDIQPNGAMKAYFTRTISFADGASTSKTFYSNYRSPALYPTEPNPYQ</sequence>
<keyword evidence="1" id="KW-0472">Membrane</keyword>
<proteinExistence type="predicted"/>
<evidence type="ECO:0000259" key="2">
    <source>
        <dbReference type="Pfam" id="PF12229"/>
    </source>
</evidence>
<evidence type="ECO:0000256" key="1">
    <source>
        <dbReference type="SAM" id="Phobius"/>
    </source>
</evidence>
<comment type="caution">
    <text evidence="3">The sequence shown here is derived from an EMBL/GenBank/DDBJ whole genome shotgun (WGS) entry which is preliminary data.</text>
</comment>
<dbReference type="AlphaFoldDB" id="A0A1F8E9S7"/>
<feature type="domain" description="YoaR-like putative peptidoglycan binding" evidence="2">
    <location>
        <begin position="96"/>
        <end position="156"/>
    </location>
</feature>
<evidence type="ECO:0000313" key="4">
    <source>
        <dbReference type="Proteomes" id="UP000178520"/>
    </source>
</evidence>
<dbReference type="InterPro" id="IPR038054">
    <property type="entry name" value="LD_TPept-like_central_sf"/>
</dbReference>
<dbReference type="InterPro" id="IPR007391">
    <property type="entry name" value="Vancomycin_resist_VanW"/>
</dbReference>
<keyword evidence="1" id="KW-0812">Transmembrane</keyword>
<dbReference type="Gene3D" id="3.10.20.800">
    <property type="match status" value="1"/>
</dbReference>
<dbReference type="Pfam" id="PF04294">
    <property type="entry name" value="VanW"/>
    <property type="match status" value="1"/>
</dbReference>
<feature type="transmembrane region" description="Helical" evidence="1">
    <location>
        <begin position="12"/>
        <end position="33"/>
    </location>
</feature>
<dbReference type="SUPFAM" id="SSF143985">
    <property type="entry name" value="L,D-transpeptidase pre-catalytic domain-like"/>
    <property type="match status" value="1"/>
</dbReference>
<dbReference type="PANTHER" id="PTHR35788">
    <property type="entry name" value="EXPORTED PROTEIN-RELATED"/>
    <property type="match status" value="1"/>
</dbReference>
<dbReference type="Proteomes" id="UP000178520">
    <property type="component" value="Unassembled WGS sequence"/>
</dbReference>